<keyword evidence="3" id="KW-0201">Cytochrome c-type biogenesis</keyword>
<sequence>MSTLQETPATQSAVPPRSPGEETIDLTRLLKPVASLKLSVALFALGIFLVLAGTLAQVDKDIWEVVSGYFRCWLAWIPFQVFFPRTWFPQMQNIPGGIWFPGGWTIGGLMTLNLLAAHSLRFKVQAKGPRFLWGLVITAVGMVLTWAVIEFGTARDAIYETSSFNVESYWNILCFSLLIPAFGCGIAATKFSSQPKKKTEFWTYSILCLLLMGMSFFLIAGGDAVRLDNASMRILWQLIQATVAGGVLLGGCLLLFKKRAGIVLLHAGVLLLMANELVVHQLHEEGNIVLEEGQTTNFVRDIRSAELAFVDRSDEKQDVQTVVPASLLTALAEGEALVDEQLPFDIGVRAYYPNADLKRREAGDDNPGTFGLATTHSIVPARKSAGTDSNADYPAAYIDLVDKETGDIVETALVSALAASVDQVDSVDVGGKSYDVALRFKRNYKPYSIHLIDVRKDDYIGTNTPMNYSSEVRLVDETRNEDRRIKIWMNNPLRFAGETFYQSGYNNLGGKEVTTLQVVTNEGWMIPYVACMIVAIGMLYQFGQSLMRFLDRMVTGRVPVNAENESESTAGRDWRGLIIGSIPAVLLVGLFGYWLNGLATPPEPEAGEMNLYAFGQIPVVYEGRVQPIDTLARNSMRILSNRETIKPEPEYDKEGEKQADETTEATAEEKPSSTPAVQWLLELASGDPQAMQRPVIRIDSDEVLSTLGLERRKSHRYTLREIQPGIQKLIPAVKEARELNQKAPEQLSVYQRKVLELERKLGLVDLLSQSFLSPPIDPSAGGVGDQIKFALSQVRALDERQPPLIVPPVASSTKELDAALKRDDWETYSKAFLLDILYAGAFQSEANPFSSKFAEILLAFQDENAKSFNTSVKEYRGLLNEYKIEDVDPEMLTYEAHFNSFSPFFWPAFIYIFAFILAVFSWLVPSAVTPLNRAALGLILLTFAVHTWAIWARIQISGRPPVTNLYSSAVFIGWAAVLFGVVMELVFKRGIGNVLAAVAGFGSLWIAHGLAGDGDTFKVLQAVLDTQFWLSTHVVCVTLGYAATYVAGLLGVIFVTRRNPLALVAVVAAVGAAVGLQHYDSIPVLVRNVGPYLLAVPLALVPMYLLYGAPQIRLPETLEKNLARMIYGTLCFALWFSFVGTVLGGLWADDSWGRFWGWDPKENGALIIVLWNALVLHARWDKIIKDRGLALLAIAGNITTAWSWFGVNELGVGLHSYGFTEGVLFYLSLFVLSQLALIVIGAWGRPKAKPAAG</sequence>
<feature type="compositionally biased region" description="Polar residues" evidence="6">
    <location>
        <begin position="1"/>
        <end position="13"/>
    </location>
</feature>
<feature type="transmembrane region" description="Helical" evidence="7">
    <location>
        <begin position="1122"/>
        <end position="1143"/>
    </location>
</feature>
<dbReference type="STRING" id="756272.Plabr_4777"/>
<feature type="transmembrane region" description="Helical" evidence="7">
    <location>
        <begin position="576"/>
        <end position="595"/>
    </location>
</feature>
<evidence type="ECO:0000256" key="3">
    <source>
        <dbReference type="ARBA" id="ARBA00022748"/>
    </source>
</evidence>
<evidence type="ECO:0000256" key="1">
    <source>
        <dbReference type="ARBA" id="ARBA00004141"/>
    </source>
</evidence>
<dbReference type="GO" id="GO:0005886">
    <property type="term" value="C:plasma membrane"/>
    <property type="evidence" value="ECO:0007669"/>
    <property type="project" value="TreeGrafter"/>
</dbReference>
<feature type="transmembrane region" description="Helical" evidence="7">
    <location>
        <begin position="38"/>
        <end position="56"/>
    </location>
</feature>
<feature type="domain" description="Cytochrome c assembly protein" evidence="8">
    <location>
        <begin position="963"/>
        <end position="1215"/>
    </location>
</feature>
<feature type="transmembrane region" description="Helical" evidence="7">
    <location>
        <begin position="936"/>
        <end position="954"/>
    </location>
</feature>
<dbReference type="GO" id="GO:0017004">
    <property type="term" value="P:cytochrome complex assembly"/>
    <property type="evidence" value="ECO:0007669"/>
    <property type="project" value="UniProtKB-KW"/>
</dbReference>
<gene>
    <name evidence="10" type="ordered locus">Plabr_4777</name>
</gene>
<feature type="transmembrane region" description="Helical" evidence="7">
    <location>
        <begin position="99"/>
        <end position="119"/>
    </location>
</feature>
<evidence type="ECO:0000256" key="2">
    <source>
        <dbReference type="ARBA" id="ARBA00022692"/>
    </source>
</evidence>
<comment type="subcellular location">
    <subcellularLocation>
        <location evidence="1">Membrane</location>
        <topology evidence="1">Multi-pass membrane protein</topology>
    </subcellularLocation>
</comment>
<dbReference type="Pfam" id="PF01578">
    <property type="entry name" value="Cytochrom_C_asm"/>
    <property type="match status" value="1"/>
</dbReference>
<feature type="transmembrane region" description="Helical" evidence="7">
    <location>
        <begin position="1187"/>
        <end position="1205"/>
    </location>
</feature>
<name>F0SR97_RUBBR</name>
<feature type="transmembrane region" description="Helical" evidence="7">
    <location>
        <begin position="234"/>
        <end position="256"/>
    </location>
</feature>
<feature type="transmembrane region" description="Helical" evidence="7">
    <location>
        <begin position="524"/>
        <end position="543"/>
    </location>
</feature>
<evidence type="ECO:0000259" key="9">
    <source>
        <dbReference type="Pfam" id="PF05140"/>
    </source>
</evidence>
<feature type="transmembrane region" description="Helical" evidence="7">
    <location>
        <begin position="1031"/>
        <end position="1054"/>
    </location>
</feature>
<evidence type="ECO:0000256" key="4">
    <source>
        <dbReference type="ARBA" id="ARBA00022989"/>
    </source>
</evidence>
<feature type="transmembrane region" description="Helical" evidence="7">
    <location>
        <begin position="966"/>
        <end position="987"/>
    </location>
</feature>
<keyword evidence="11" id="KW-1185">Reference proteome</keyword>
<feature type="compositionally biased region" description="Basic and acidic residues" evidence="6">
    <location>
        <begin position="643"/>
        <end position="660"/>
    </location>
</feature>
<feature type="region of interest" description="Disordered" evidence="6">
    <location>
        <begin position="642"/>
        <end position="674"/>
    </location>
</feature>
<proteinExistence type="predicted"/>
<dbReference type="Pfam" id="PF05140">
    <property type="entry name" value="ResB"/>
    <property type="match status" value="1"/>
</dbReference>
<dbReference type="Proteomes" id="UP000006860">
    <property type="component" value="Chromosome"/>
</dbReference>
<dbReference type="InterPro" id="IPR045062">
    <property type="entry name" value="Cyt_c_biogenesis_CcsA/CcmC"/>
</dbReference>
<dbReference type="EMBL" id="CP002546">
    <property type="protein sequence ID" value="ADY62348.1"/>
    <property type="molecule type" value="Genomic_DNA"/>
</dbReference>
<dbReference type="HOGENOM" id="CLU_269707_0_0_0"/>
<feature type="transmembrane region" description="Helical" evidence="7">
    <location>
        <begin position="904"/>
        <end position="924"/>
    </location>
</feature>
<keyword evidence="2 7" id="KW-0812">Transmembrane</keyword>
<dbReference type="KEGG" id="pbs:Plabr_4777"/>
<feature type="transmembrane region" description="Helical" evidence="7">
    <location>
        <begin position="201"/>
        <end position="222"/>
    </location>
</feature>
<dbReference type="GO" id="GO:0020037">
    <property type="term" value="F:heme binding"/>
    <property type="evidence" value="ECO:0007669"/>
    <property type="project" value="InterPro"/>
</dbReference>
<dbReference type="InterPro" id="IPR002541">
    <property type="entry name" value="Cyt_c_assembly"/>
</dbReference>
<keyword evidence="5 7" id="KW-0472">Membrane</keyword>
<evidence type="ECO:0000259" key="8">
    <source>
        <dbReference type="Pfam" id="PF01578"/>
    </source>
</evidence>
<dbReference type="PANTHER" id="PTHR30071">
    <property type="entry name" value="HEME EXPORTER PROTEIN C"/>
    <property type="match status" value="1"/>
</dbReference>
<protein>
    <submittedName>
        <fullName evidence="10">Cytochrome c assembly protein</fullName>
    </submittedName>
</protein>
<feature type="region of interest" description="Disordered" evidence="6">
    <location>
        <begin position="1"/>
        <end position="21"/>
    </location>
</feature>
<dbReference type="InterPro" id="IPR007816">
    <property type="entry name" value="ResB-like_domain"/>
</dbReference>
<feature type="transmembrane region" description="Helical" evidence="7">
    <location>
        <begin position="263"/>
        <end position="282"/>
    </location>
</feature>
<feature type="transmembrane region" description="Helical" evidence="7">
    <location>
        <begin position="1163"/>
        <end position="1180"/>
    </location>
</feature>
<evidence type="ECO:0000256" key="7">
    <source>
        <dbReference type="SAM" id="Phobius"/>
    </source>
</evidence>
<keyword evidence="4 7" id="KW-1133">Transmembrane helix</keyword>
<accession>F0SR97</accession>
<evidence type="ECO:0000256" key="6">
    <source>
        <dbReference type="SAM" id="MobiDB-lite"/>
    </source>
</evidence>
<feature type="transmembrane region" description="Helical" evidence="7">
    <location>
        <begin position="994"/>
        <end position="1011"/>
    </location>
</feature>
<evidence type="ECO:0000313" key="10">
    <source>
        <dbReference type="EMBL" id="ADY62348.1"/>
    </source>
</evidence>
<evidence type="ECO:0000256" key="5">
    <source>
        <dbReference type="ARBA" id="ARBA00023136"/>
    </source>
</evidence>
<dbReference type="eggNOG" id="COG1333">
    <property type="taxonomic scope" value="Bacteria"/>
</dbReference>
<dbReference type="eggNOG" id="COG0755">
    <property type="taxonomic scope" value="Bacteria"/>
</dbReference>
<feature type="transmembrane region" description="Helical" evidence="7">
    <location>
        <begin position="1225"/>
        <end position="1244"/>
    </location>
</feature>
<feature type="domain" description="ResB-like" evidence="9">
    <location>
        <begin position="442"/>
        <end position="514"/>
    </location>
</feature>
<feature type="transmembrane region" description="Helical" evidence="7">
    <location>
        <begin position="1061"/>
        <end position="1079"/>
    </location>
</feature>
<evidence type="ECO:0000313" key="11">
    <source>
        <dbReference type="Proteomes" id="UP000006860"/>
    </source>
</evidence>
<dbReference type="OrthoDB" id="9814290at2"/>
<dbReference type="AlphaFoldDB" id="F0SR97"/>
<dbReference type="PANTHER" id="PTHR30071:SF1">
    <property type="entry name" value="CYTOCHROME B_B6 PROTEIN-RELATED"/>
    <property type="match status" value="1"/>
</dbReference>
<feature type="transmembrane region" description="Helical" evidence="7">
    <location>
        <begin position="131"/>
        <end position="149"/>
    </location>
</feature>
<dbReference type="RefSeq" id="WP_013631052.1">
    <property type="nucleotide sequence ID" value="NC_015174.1"/>
</dbReference>
<feature type="transmembrane region" description="Helical" evidence="7">
    <location>
        <begin position="1091"/>
        <end position="1110"/>
    </location>
</feature>
<organism evidence="10 11">
    <name type="scientific">Rubinisphaera brasiliensis (strain ATCC 49424 / DSM 5305 / JCM 21570 / IAM 15109 / NBRC 103401 / IFAM 1448)</name>
    <name type="common">Planctomyces brasiliensis</name>
    <dbReference type="NCBI Taxonomy" id="756272"/>
    <lineage>
        <taxon>Bacteria</taxon>
        <taxon>Pseudomonadati</taxon>
        <taxon>Planctomycetota</taxon>
        <taxon>Planctomycetia</taxon>
        <taxon>Planctomycetales</taxon>
        <taxon>Planctomycetaceae</taxon>
        <taxon>Rubinisphaera</taxon>
    </lineage>
</organism>
<reference evidence="11" key="1">
    <citation type="submission" date="2011-02" db="EMBL/GenBank/DDBJ databases">
        <title>The complete genome of Planctomyces brasiliensis DSM 5305.</title>
        <authorList>
            <person name="Lucas S."/>
            <person name="Copeland A."/>
            <person name="Lapidus A."/>
            <person name="Bruce D."/>
            <person name="Goodwin L."/>
            <person name="Pitluck S."/>
            <person name="Kyrpides N."/>
            <person name="Mavromatis K."/>
            <person name="Pagani I."/>
            <person name="Ivanova N."/>
            <person name="Ovchinnikova G."/>
            <person name="Lu M."/>
            <person name="Detter J.C."/>
            <person name="Han C."/>
            <person name="Land M."/>
            <person name="Hauser L."/>
            <person name="Markowitz V."/>
            <person name="Cheng J.-F."/>
            <person name="Hugenholtz P."/>
            <person name="Woyke T."/>
            <person name="Wu D."/>
            <person name="Tindall B."/>
            <person name="Pomrenke H.G."/>
            <person name="Brambilla E."/>
            <person name="Klenk H.-P."/>
            <person name="Eisen J.A."/>
        </authorList>
    </citation>
    <scope>NUCLEOTIDE SEQUENCE [LARGE SCALE GENOMIC DNA]</scope>
    <source>
        <strain evidence="11">ATCC 49424 / DSM 5305 / JCM 21570 / NBRC 103401 / IFAM 1448</strain>
    </source>
</reference>
<feature type="transmembrane region" description="Helical" evidence="7">
    <location>
        <begin position="169"/>
        <end position="189"/>
    </location>
</feature>